<dbReference type="InterPro" id="IPR051681">
    <property type="entry name" value="Ser/Thr_Kinases-Pseudokinases"/>
</dbReference>
<dbReference type="Proteomes" id="UP000028582">
    <property type="component" value="Unassembled WGS sequence"/>
</dbReference>
<organism evidence="2 3">
    <name type="scientific">Phytophthora nicotianae P1976</name>
    <dbReference type="NCBI Taxonomy" id="1317066"/>
    <lineage>
        <taxon>Eukaryota</taxon>
        <taxon>Sar</taxon>
        <taxon>Stramenopiles</taxon>
        <taxon>Oomycota</taxon>
        <taxon>Peronosporomycetes</taxon>
        <taxon>Peronosporales</taxon>
        <taxon>Peronosporaceae</taxon>
        <taxon>Phytophthora</taxon>
    </lineage>
</organism>
<dbReference type="PROSITE" id="PS00108">
    <property type="entry name" value="PROTEIN_KINASE_ST"/>
    <property type="match status" value="1"/>
</dbReference>
<evidence type="ECO:0000313" key="3">
    <source>
        <dbReference type="Proteomes" id="UP000028582"/>
    </source>
</evidence>
<evidence type="ECO:0000259" key="1">
    <source>
        <dbReference type="PROSITE" id="PS50011"/>
    </source>
</evidence>
<dbReference type="Pfam" id="PF07714">
    <property type="entry name" value="PK_Tyr_Ser-Thr"/>
    <property type="match status" value="1"/>
</dbReference>
<dbReference type="PANTHER" id="PTHR44329:SF214">
    <property type="entry name" value="PROTEIN KINASE DOMAIN-CONTAINING PROTEIN"/>
    <property type="match status" value="1"/>
</dbReference>
<dbReference type="AlphaFoldDB" id="A0A080Z605"/>
<dbReference type="EMBL" id="ANJA01003673">
    <property type="protein sequence ID" value="ETO62066.1"/>
    <property type="molecule type" value="Genomic_DNA"/>
</dbReference>
<dbReference type="SUPFAM" id="SSF56112">
    <property type="entry name" value="Protein kinase-like (PK-like)"/>
    <property type="match status" value="2"/>
</dbReference>
<accession>A0A080Z605</accession>
<feature type="domain" description="Protein kinase" evidence="1">
    <location>
        <begin position="594"/>
        <end position="837"/>
    </location>
</feature>
<dbReference type="InterPro" id="IPR001245">
    <property type="entry name" value="Ser-Thr/Tyr_kinase_cat_dom"/>
</dbReference>
<dbReference type="InterPro" id="IPR000719">
    <property type="entry name" value="Prot_kinase_dom"/>
</dbReference>
<sequence>MTDPWRSWGNLIDSKVDTCSRWHSSHEHLLQTPDRIGDFLVTQLRNASRKFKDDEVIAEWGRDIHERLADYETESRLLVRLASTGKVVQVLELGIKTTLGVLGIDADVESNWEMELQKEREQRVDKFKSLLKDKSKFESEIGDSVQQLELLTLMKYGVEKFGDVLLPMELDLIAQVFDKVVLTSNVVVVTIPDWFATDKRGWSHSEKFSIGEEETCLRHVSTRAPLHHPHVRKFYGACHVGNPYVIHELTVSRYPNINPWFYMYGCALGLKYVHERGLVHEKLSLDNLQSLYEFKGVLSGLNLTRIKDQESVKSDILAFGLVMFEFLVDSFSFDDSELEEFKRTQRLPECPPSFFNEEQWNLLTGMCADDPEERMSMIEVTHKLESIHSQTDRDIWSDEEDFGSSQSIEHVDSFVLPDEDRTISDVLQDADILCDEVENFIDTNRPVYNRLLDVYEQLAAVKDPLPLTLVEDYGSIWWRFYLRLDKQAEGDYSSVATLCAANTMANRNYGLHHDIDRLILSTKYLQNNALIHHWQPDWQQTLQCQQETLQKCMENPEEYMVEAKTNKTEAIMLLQYETMNHTNVPRWFIPAYQIELGQHLAEGSFGAVYLGKWFNTDVVVKQVLTNQADQENRRQFYHEVNLWASLNHDNLIKLYGACHEGQPFFVCERADEGTLIKYSEEHREFPTWRAIWEAAKGLEYLHERGIIHGDLKGNNILVCDGTAKLADFGLSVFAKAENSGGAIGAYRWKAPECLAGSGPTLASDIYSFAMCIIEVISGDFPWGKSLDDAAVKSNVLQKKTPRRPNNFTDEQWDLVTRMCSFERQSRPNATALVHLLWKFA</sequence>
<dbReference type="InterPro" id="IPR011009">
    <property type="entry name" value="Kinase-like_dom_sf"/>
</dbReference>
<dbReference type="OrthoDB" id="127186at2759"/>
<dbReference type="GO" id="GO:0005524">
    <property type="term" value="F:ATP binding"/>
    <property type="evidence" value="ECO:0007669"/>
    <property type="project" value="InterPro"/>
</dbReference>
<gene>
    <name evidence="2" type="ORF">F444_20010</name>
</gene>
<dbReference type="PROSITE" id="PS50011">
    <property type="entry name" value="PROTEIN_KINASE_DOM"/>
    <property type="match status" value="2"/>
</dbReference>
<keyword evidence="2" id="KW-0723">Serine/threonine-protein kinase</keyword>
<reference evidence="2 3" key="1">
    <citation type="submission" date="2013-11" db="EMBL/GenBank/DDBJ databases">
        <title>The Genome Sequence of Phytophthora parasitica P1976.</title>
        <authorList>
            <consortium name="The Broad Institute Genomics Platform"/>
            <person name="Russ C."/>
            <person name="Tyler B."/>
            <person name="Panabieres F."/>
            <person name="Shan W."/>
            <person name="Tripathy S."/>
            <person name="Grunwald N."/>
            <person name="Machado M."/>
            <person name="Johnson C.S."/>
            <person name="Walker B."/>
            <person name="Young S."/>
            <person name="Zeng Q."/>
            <person name="Gargeya S."/>
            <person name="Fitzgerald M."/>
            <person name="Haas B."/>
            <person name="Abouelleil A."/>
            <person name="Allen A.W."/>
            <person name="Alvarado L."/>
            <person name="Arachchi H.M."/>
            <person name="Berlin A.M."/>
            <person name="Chapman S.B."/>
            <person name="Gainer-Dewar J."/>
            <person name="Goldberg J."/>
            <person name="Griggs A."/>
            <person name="Gujja S."/>
            <person name="Hansen M."/>
            <person name="Howarth C."/>
            <person name="Imamovic A."/>
            <person name="Ireland A."/>
            <person name="Larimer J."/>
            <person name="McCowan C."/>
            <person name="Murphy C."/>
            <person name="Pearson M."/>
            <person name="Poon T.W."/>
            <person name="Priest M."/>
            <person name="Roberts A."/>
            <person name="Saif S."/>
            <person name="Shea T."/>
            <person name="Sisk P."/>
            <person name="Sykes S."/>
            <person name="Wortman J."/>
            <person name="Nusbaum C."/>
            <person name="Birren B."/>
        </authorList>
    </citation>
    <scope>NUCLEOTIDE SEQUENCE [LARGE SCALE GENOMIC DNA]</scope>
    <source>
        <strain evidence="2 3">P1976</strain>
    </source>
</reference>
<dbReference type="Gene3D" id="3.30.200.20">
    <property type="entry name" value="Phosphorylase Kinase, domain 1"/>
    <property type="match status" value="1"/>
</dbReference>
<protein>
    <submittedName>
        <fullName evidence="2">Serine/threonine protein kinase</fullName>
    </submittedName>
</protein>
<proteinExistence type="predicted"/>
<comment type="caution">
    <text evidence="2">The sequence shown here is derived from an EMBL/GenBank/DDBJ whole genome shotgun (WGS) entry which is preliminary data.</text>
</comment>
<evidence type="ECO:0000313" key="2">
    <source>
        <dbReference type="EMBL" id="ETO62066.1"/>
    </source>
</evidence>
<dbReference type="InterPro" id="IPR008271">
    <property type="entry name" value="Ser/Thr_kinase_AS"/>
</dbReference>
<dbReference type="PANTHER" id="PTHR44329">
    <property type="entry name" value="SERINE/THREONINE-PROTEIN KINASE TNNI3K-RELATED"/>
    <property type="match status" value="1"/>
</dbReference>
<keyword evidence="2" id="KW-0808">Transferase</keyword>
<keyword evidence="2" id="KW-0418">Kinase</keyword>
<feature type="domain" description="Protein kinase" evidence="1">
    <location>
        <begin position="150"/>
        <end position="391"/>
    </location>
</feature>
<dbReference type="Gene3D" id="1.10.510.10">
    <property type="entry name" value="Transferase(Phosphotransferase) domain 1"/>
    <property type="match status" value="2"/>
</dbReference>
<name>A0A080Z605_PHYNI</name>
<dbReference type="SMART" id="SM00220">
    <property type="entry name" value="S_TKc"/>
    <property type="match status" value="1"/>
</dbReference>
<dbReference type="GO" id="GO:0004674">
    <property type="term" value="F:protein serine/threonine kinase activity"/>
    <property type="evidence" value="ECO:0007669"/>
    <property type="project" value="UniProtKB-KW"/>
</dbReference>